<dbReference type="Proteomes" id="UP000321721">
    <property type="component" value="Unassembled WGS sequence"/>
</dbReference>
<dbReference type="InterPro" id="IPR036249">
    <property type="entry name" value="Thioredoxin-like_sf"/>
</dbReference>
<dbReference type="PROSITE" id="PS51352">
    <property type="entry name" value="THIOREDOXIN_2"/>
    <property type="match status" value="1"/>
</dbReference>
<evidence type="ECO:0000256" key="2">
    <source>
        <dbReference type="ARBA" id="ARBA00013017"/>
    </source>
</evidence>
<dbReference type="GO" id="GO:0034599">
    <property type="term" value="P:cellular response to oxidative stress"/>
    <property type="evidence" value="ECO:0007669"/>
    <property type="project" value="TreeGrafter"/>
</dbReference>
<dbReference type="GO" id="GO:0005737">
    <property type="term" value="C:cytoplasm"/>
    <property type="evidence" value="ECO:0007669"/>
    <property type="project" value="TreeGrafter"/>
</dbReference>
<name>A0A5C6RWZ4_9FLAO</name>
<proteinExistence type="inferred from homology"/>
<evidence type="ECO:0000256" key="8">
    <source>
        <dbReference type="ARBA" id="ARBA00032824"/>
    </source>
</evidence>
<dbReference type="RefSeq" id="WP_147099127.1">
    <property type="nucleotide sequence ID" value="NZ_VOOS01000002.1"/>
</dbReference>
<keyword evidence="14" id="KW-1185">Reference proteome</keyword>
<dbReference type="GO" id="GO:0008379">
    <property type="term" value="F:thioredoxin peroxidase activity"/>
    <property type="evidence" value="ECO:0007669"/>
    <property type="project" value="TreeGrafter"/>
</dbReference>
<evidence type="ECO:0000313" key="13">
    <source>
        <dbReference type="EMBL" id="TXB65872.1"/>
    </source>
</evidence>
<feature type="domain" description="Thioredoxin" evidence="12">
    <location>
        <begin position="37"/>
        <end position="207"/>
    </location>
</feature>
<dbReference type="OrthoDB" id="9809746at2"/>
<evidence type="ECO:0000256" key="4">
    <source>
        <dbReference type="ARBA" id="ARBA00022862"/>
    </source>
</evidence>
<comment type="function">
    <text evidence="1">Thiol-specific peroxidase that catalyzes the reduction of hydrogen peroxide and organic hydroperoxides to water and alcohols, respectively. Plays a role in cell protection against oxidative stress by detoxifying peroxides and as sensor of hydrogen peroxide-mediated signaling events.</text>
</comment>
<comment type="caution">
    <text evidence="13">The sequence shown here is derived from an EMBL/GenBank/DDBJ whole genome shotgun (WGS) entry which is preliminary data.</text>
</comment>
<dbReference type="InterPro" id="IPR013766">
    <property type="entry name" value="Thioredoxin_domain"/>
</dbReference>
<comment type="similarity">
    <text evidence="9">Belongs to the peroxiredoxin family. BCP/PrxQ subfamily.</text>
</comment>
<evidence type="ECO:0000256" key="5">
    <source>
        <dbReference type="ARBA" id="ARBA00023002"/>
    </source>
</evidence>
<evidence type="ECO:0000256" key="9">
    <source>
        <dbReference type="ARBA" id="ARBA00038489"/>
    </source>
</evidence>
<organism evidence="13 14">
    <name type="scientific">Vicingus serpentipes</name>
    <dbReference type="NCBI Taxonomy" id="1926625"/>
    <lineage>
        <taxon>Bacteria</taxon>
        <taxon>Pseudomonadati</taxon>
        <taxon>Bacteroidota</taxon>
        <taxon>Flavobacteriia</taxon>
        <taxon>Flavobacteriales</taxon>
        <taxon>Vicingaceae</taxon>
        <taxon>Vicingus</taxon>
    </lineage>
</organism>
<keyword evidence="7" id="KW-0676">Redox-active center</keyword>
<dbReference type="SUPFAM" id="SSF52833">
    <property type="entry name" value="Thioredoxin-like"/>
    <property type="match status" value="1"/>
</dbReference>
<comment type="catalytic activity">
    <reaction evidence="11">
        <text>a hydroperoxide + [thioredoxin]-dithiol = an alcohol + [thioredoxin]-disulfide + H2O</text>
        <dbReference type="Rhea" id="RHEA:62620"/>
        <dbReference type="Rhea" id="RHEA-COMP:10698"/>
        <dbReference type="Rhea" id="RHEA-COMP:10700"/>
        <dbReference type="ChEBI" id="CHEBI:15377"/>
        <dbReference type="ChEBI" id="CHEBI:29950"/>
        <dbReference type="ChEBI" id="CHEBI:30879"/>
        <dbReference type="ChEBI" id="CHEBI:35924"/>
        <dbReference type="ChEBI" id="CHEBI:50058"/>
        <dbReference type="EC" id="1.11.1.24"/>
    </reaction>
</comment>
<keyword evidence="4" id="KW-0049">Antioxidant</keyword>
<evidence type="ECO:0000256" key="1">
    <source>
        <dbReference type="ARBA" id="ARBA00003330"/>
    </source>
</evidence>
<dbReference type="Pfam" id="PF00578">
    <property type="entry name" value="AhpC-TSA"/>
    <property type="match status" value="1"/>
</dbReference>
<sequence length="207" mass="22922">MKKLILTVFSVFTIGIGFSQNDLGFGIDMEGNIPKGLNVGDKAPAFVLKDVDGNEVSSEKLLAEQEIVVIFYRGEWCPVCTKYLSNLNDSLKYITDKGAKVLAIGPETLENSAKTKEKTDADFTILSDSDQKVAVAYEVLFDVTDKYAKKVKTFLRTSIAENNNSDKAQLPVPATFIIGKDGVIKFKQFDYNYKNRASIKAIIDNLN</sequence>
<evidence type="ECO:0000256" key="3">
    <source>
        <dbReference type="ARBA" id="ARBA00022559"/>
    </source>
</evidence>
<dbReference type="InterPro" id="IPR000866">
    <property type="entry name" value="AhpC/TSA"/>
</dbReference>
<evidence type="ECO:0000256" key="6">
    <source>
        <dbReference type="ARBA" id="ARBA00023157"/>
    </source>
</evidence>
<dbReference type="InterPro" id="IPR050924">
    <property type="entry name" value="Peroxiredoxin_BCP/PrxQ"/>
</dbReference>
<dbReference type="PANTHER" id="PTHR42801">
    <property type="entry name" value="THIOREDOXIN-DEPENDENT PEROXIDE REDUCTASE"/>
    <property type="match status" value="1"/>
</dbReference>
<dbReference type="AlphaFoldDB" id="A0A5C6RWZ4"/>
<dbReference type="EC" id="1.11.1.24" evidence="2"/>
<accession>A0A5C6RWZ4</accession>
<evidence type="ECO:0000256" key="10">
    <source>
        <dbReference type="ARBA" id="ARBA00042639"/>
    </source>
</evidence>
<evidence type="ECO:0000259" key="12">
    <source>
        <dbReference type="PROSITE" id="PS51352"/>
    </source>
</evidence>
<keyword evidence="5" id="KW-0560">Oxidoreductase</keyword>
<evidence type="ECO:0000256" key="11">
    <source>
        <dbReference type="ARBA" id="ARBA00049091"/>
    </source>
</evidence>
<evidence type="ECO:0000313" key="14">
    <source>
        <dbReference type="Proteomes" id="UP000321721"/>
    </source>
</evidence>
<reference evidence="13 14" key="1">
    <citation type="submission" date="2019-08" db="EMBL/GenBank/DDBJ databases">
        <title>Genome of Vicingus serpentipes NCIMB 15042.</title>
        <authorList>
            <person name="Bowman J.P."/>
        </authorList>
    </citation>
    <scope>NUCLEOTIDE SEQUENCE [LARGE SCALE GENOMIC DNA]</scope>
    <source>
        <strain evidence="13 14">NCIMB 15042</strain>
    </source>
</reference>
<dbReference type="PANTHER" id="PTHR42801:SF7">
    <property type="entry name" value="SLL1159 PROTEIN"/>
    <property type="match status" value="1"/>
</dbReference>
<dbReference type="CDD" id="cd02970">
    <property type="entry name" value="PRX_like2"/>
    <property type="match status" value="1"/>
</dbReference>
<keyword evidence="6" id="KW-1015">Disulfide bond</keyword>
<dbReference type="EMBL" id="VOOS01000002">
    <property type="protein sequence ID" value="TXB65872.1"/>
    <property type="molecule type" value="Genomic_DNA"/>
</dbReference>
<dbReference type="GO" id="GO:0045454">
    <property type="term" value="P:cell redox homeostasis"/>
    <property type="evidence" value="ECO:0007669"/>
    <property type="project" value="TreeGrafter"/>
</dbReference>
<gene>
    <name evidence="13" type="ORF">FRY74_04695</name>
</gene>
<protein>
    <recommendedName>
        <fullName evidence="2">thioredoxin-dependent peroxiredoxin</fullName>
        <ecNumber evidence="2">1.11.1.24</ecNumber>
    </recommendedName>
    <alternativeName>
        <fullName evidence="8">Thioredoxin peroxidase</fullName>
    </alternativeName>
    <alternativeName>
        <fullName evidence="10">Thioredoxin-dependent peroxiredoxin Bcp</fullName>
    </alternativeName>
</protein>
<dbReference type="Gene3D" id="3.40.30.10">
    <property type="entry name" value="Glutaredoxin"/>
    <property type="match status" value="1"/>
</dbReference>
<evidence type="ECO:0000256" key="7">
    <source>
        <dbReference type="ARBA" id="ARBA00023284"/>
    </source>
</evidence>
<keyword evidence="3" id="KW-0575">Peroxidase</keyword>